<proteinExistence type="predicted"/>
<dbReference type="EMBL" id="FWFV01000001">
    <property type="protein sequence ID" value="SLN10970.1"/>
    <property type="molecule type" value="Genomic_DNA"/>
</dbReference>
<sequence length="47" mass="5350">MEWLLTKTIEAGRASDTVKDKSLERVSVDTTVMEKNIAHPTDARLYE</sequence>
<evidence type="ECO:0000313" key="1">
    <source>
        <dbReference type="EMBL" id="SLN10970.1"/>
    </source>
</evidence>
<dbReference type="AlphaFoldDB" id="A0A1Y5R7I0"/>
<gene>
    <name evidence="1" type="ORF">PAM7066_00070</name>
</gene>
<dbReference type="STRING" id="315423.SAMN04488020_10168"/>
<organism evidence="1 2">
    <name type="scientific">Palleronia marisminoris</name>
    <dbReference type="NCBI Taxonomy" id="315423"/>
    <lineage>
        <taxon>Bacteria</taxon>
        <taxon>Pseudomonadati</taxon>
        <taxon>Pseudomonadota</taxon>
        <taxon>Alphaproteobacteria</taxon>
        <taxon>Rhodobacterales</taxon>
        <taxon>Roseobacteraceae</taxon>
        <taxon>Palleronia</taxon>
    </lineage>
</organism>
<reference evidence="1 2" key="1">
    <citation type="submission" date="2017-03" db="EMBL/GenBank/DDBJ databases">
        <authorList>
            <person name="Afonso C.L."/>
            <person name="Miller P.J."/>
            <person name="Scott M.A."/>
            <person name="Spackman E."/>
            <person name="Goraichik I."/>
            <person name="Dimitrov K.M."/>
            <person name="Suarez D.L."/>
            <person name="Swayne D.E."/>
        </authorList>
    </citation>
    <scope>NUCLEOTIDE SEQUENCE [LARGE SCALE GENOMIC DNA]</scope>
    <source>
        <strain evidence="1 2">CECT 7066</strain>
    </source>
</reference>
<evidence type="ECO:0000313" key="2">
    <source>
        <dbReference type="Proteomes" id="UP000193870"/>
    </source>
</evidence>
<name>A0A1Y5R7I0_9RHOB</name>
<keyword evidence="2" id="KW-1185">Reference proteome</keyword>
<accession>A0A1Y5R7I0</accession>
<protein>
    <submittedName>
        <fullName evidence="1">Uncharacterized protein</fullName>
    </submittedName>
</protein>
<dbReference type="Proteomes" id="UP000193870">
    <property type="component" value="Unassembled WGS sequence"/>
</dbReference>